<evidence type="ECO:0000259" key="1">
    <source>
        <dbReference type="PROSITE" id="PS50994"/>
    </source>
</evidence>
<accession>A0A2A3MN48</accession>
<comment type="caution">
    <text evidence="2">The sequence shown here is derived from an EMBL/GenBank/DDBJ whole genome shotgun (WGS) entry which is preliminary data.</text>
</comment>
<protein>
    <submittedName>
        <fullName evidence="2">Integrase</fullName>
    </submittedName>
</protein>
<dbReference type="InterPro" id="IPR036397">
    <property type="entry name" value="RNaseH_sf"/>
</dbReference>
<reference evidence="2 3" key="1">
    <citation type="submission" date="2017-09" db="EMBL/GenBank/DDBJ databases">
        <title>Pseudomonas abyssi sp. nov. isolated from Abyssopelagic Water.</title>
        <authorList>
            <person name="Wei Y."/>
        </authorList>
    </citation>
    <scope>NUCLEOTIDE SEQUENCE [LARGE SCALE GENOMIC DNA]</scope>
    <source>
        <strain evidence="2 3">MT5</strain>
    </source>
</reference>
<dbReference type="GO" id="GO:0003676">
    <property type="term" value="F:nucleic acid binding"/>
    <property type="evidence" value="ECO:0007669"/>
    <property type="project" value="InterPro"/>
</dbReference>
<gene>
    <name evidence="2" type="ORF">CNQ84_02410</name>
</gene>
<dbReference type="AlphaFoldDB" id="A0A2A3MN48"/>
<proteinExistence type="predicted"/>
<dbReference type="InterPro" id="IPR012337">
    <property type="entry name" value="RNaseH-like_sf"/>
</dbReference>
<dbReference type="Gene3D" id="3.30.420.10">
    <property type="entry name" value="Ribonuclease H-like superfamily/Ribonuclease H"/>
    <property type="match status" value="1"/>
</dbReference>
<feature type="domain" description="Integrase catalytic" evidence="1">
    <location>
        <begin position="149"/>
        <end position="345"/>
    </location>
</feature>
<dbReference type="RefSeq" id="WP_096003310.1">
    <property type="nucleotide sequence ID" value="NZ_NTMR01000002.1"/>
</dbReference>
<evidence type="ECO:0000313" key="2">
    <source>
        <dbReference type="EMBL" id="PBK06246.1"/>
    </source>
</evidence>
<dbReference type="GO" id="GO:0015074">
    <property type="term" value="P:DNA integration"/>
    <property type="evidence" value="ECO:0007669"/>
    <property type="project" value="InterPro"/>
</dbReference>
<organism evidence="2 3">
    <name type="scientific">Pseudomonas abyssi</name>
    <dbReference type="NCBI Taxonomy" id="170540"/>
    <lineage>
        <taxon>Bacteria</taxon>
        <taxon>Pseudomonadati</taxon>
        <taxon>Pseudomonadota</taxon>
        <taxon>Gammaproteobacteria</taxon>
        <taxon>Pseudomonadales</taxon>
        <taxon>Pseudomonadaceae</taxon>
        <taxon>Pseudomonas</taxon>
    </lineage>
</organism>
<dbReference type="InterPro" id="IPR001584">
    <property type="entry name" value="Integrase_cat-core"/>
</dbReference>
<dbReference type="PROSITE" id="PS50994">
    <property type="entry name" value="INTEGRASE"/>
    <property type="match status" value="1"/>
</dbReference>
<name>A0A2A3MN48_9PSED</name>
<dbReference type="SUPFAM" id="SSF53098">
    <property type="entry name" value="Ribonuclease H-like"/>
    <property type="match status" value="1"/>
</dbReference>
<dbReference type="PANTHER" id="PTHR35004:SF7">
    <property type="entry name" value="INTEGRASE PROTEIN"/>
    <property type="match status" value="1"/>
</dbReference>
<sequence length="586" mass="64483">MNPVLMQEIQAVARQAEAAGRGERRAILEAGAARLGMSVPTLYRKLQEVTVRPQRKRRSDAGKTGIPLKELQLISALLVESIRKNQKQLSSVKLAVERLRSNGLIMAGRVNEQTGEFKAFSTSAISRALYKANLHPDQVLAPAPAVSLASRHPNHVWQVDASISTQFYLADDGAAVMDQAQFYDGKPGNLKKIERQRLWRYVITDHASGAIYVQYVLGAESAENLCHVLISCMQYRGVADPFHGVPWALMTDPGAAMTSAMFRNLCQALSIDLIINEVGNARAKGQVEQAHNIVECQFESGLKLVRATTLEQINELAGQWMRHYNGVAIHSRHRSTRFAVWQRITAEQLRVAPAAEVCRELAICEPEQRKVSPLLRVSYRGADYDVSTVPGVLVGEKLLLTRNPWRDADSAQVVVTNEEGRRAFHVVERIQLDEFGFATTAATIGSDFKSHSETPAQAAKKVLEQLATETQTEEEAKAARKAKALPFGGRIDPNKHITDTELPAYLPKRGTELETNTDVAAIEPSRLTHFAAAKRVMGQFPGWGKEHFAALKAGYPDGVLETELDAVVEAVRAALVRPKLSVVGGK</sequence>
<dbReference type="PANTHER" id="PTHR35004">
    <property type="entry name" value="TRANSPOSASE RV3428C-RELATED"/>
    <property type="match status" value="1"/>
</dbReference>
<dbReference type="Proteomes" id="UP000242313">
    <property type="component" value="Unassembled WGS sequence"/>
</dbReference>
<dbReference type="EMBL" id="NTMR01000002">
    <property type="protein sequence ID" value="PBK06246.1"/>
    <property type="molecule type" value="Genomic_DNA"/>
</dbReference>
<evidence type="ECO:0000313" key="3">
    <source>
        <dbReference type="Proteomes" id="UP000242313"/>
    </source>
</evidence>
<keyword evidence="3" id="KW-1185">Reference proteome</keyword>